<dbReference type="Proteomes" id="UP000193925">
    <property type="component" value="Chromosome AFERRI"/>
</dbReference>
<evidence type="ECO:0000259" key="1">
    <source>
        <dbReference type="Pfam" id="PF11160"/>
    </source>
</evidence>
<dbReference type="EMBL" id="LT841305">
    <property type="protein sequence ID" value="SMH65771.1"/>
    <property type="molecule type" value="Genomic_DNA"/>
</dbReference>
<dbReference type="AlphaFoldDB" id="A0A060USY9"/>
<evidence type="ECO:0000313" key="4">
    <source>
        <dbReference type="Proteomes" id="UP000193925"/>
    </source>
</evidence>
<organism evidence="2">
    <name type="scientific">Acidithiobacillus ferrivorans</name>
    <dbReference type="NCBI Taxonomy" id="160808"/>
    <lineage>
        <taxon>Bacteria</taxon>
        <taxon>Pseudomonadati</taxon>
        <taxon>Pseudomonadota</taxon>
        <taxon>Acidithiobacillia</taxon>
        <taxon>Acidithiobacillales</taxon>
        <taxon>Acidithiobacillaceae</taxon>
        <taxon>Acidithiobacillus</taxon>
    </lineage>
</organism>
<reference evidence="3 4" key="3">
    <citation type="submission" date="2017-03" db="EMBL/GenBank/DDBJ databases">
        <authorList>
            <person name="Regsiter A."/>
            <person name="William W."/>
        </authorList>
    </citation>
    <scope>NUCLEOTIDE SEQUENCE [LARGE SCALE GENOMIC DNA]</scope>
    <source>
        <strain evidence="3">PRJEB5721</strain>
    </source>
</reference>
<dbReference type="InterPro" id="IPR021331">
    <property type="entry name" value="Hva1_TUDOR"/>
</dbReference>
<sequence length="79" mass="8594">MKKVAARRFAVGDPVTWNSEAGWVTGVIIAVQTEDFPVHGYIHHASSEDSQYAIQSDKSRHVAYHKGGALRLVGEGSQS</sequence>
<gene>
    <name evidence="3" type="ORF">AFERRI_20555</name>
    <name evidence="2" type="ORF">AFERRI_370007</name>
</gene>
<keyword evidence="4" id="KW-1185">Reference proteome</keyword>
<feature type="domain" description="Hypervirulence associated protein TUDOR" evidence="1">
    <location>
        <begin position="12"/>
        <end position="70"/>
    </location>
</feature>
<evidence type="ECO:0000313" key="2">
    <source>
        <dbReference type="EMBL" id="CDQ09903.1"/>
    </source>
</evidence>
<evidence type="ECO:0000313" key="3">
    <source>
        <dbReference type="EMBL" id="SMH65771.1"/>
    </source>
</evidence>
<name>A0A060USY9_9PROT</name>
<protein>
    <recommendedName>
        <fullName evidence="1">Hypervirulence associated protein TUDOR domain-containing protein</fullName>
    </recommendedName>
</protein>
<dbReference type="RefSeq" id="WP_035192193.1">
    <property type="nucleotide sequence ID" value="NZ_CCCS020000031.1"/>
</dbReference>
<reference evidence="2" key="2">
    <citation type="submission" date="2014-07" db="EMBL/GenBank/DDBJ databases">
        <title>Initial genome analysis of the psychrotolerant acidophile Acidithiobacillus ferrivorans CF27: insights into iron and sulfur oxidation pathways and into biofilm formation.</title>
        <authorList>
            <person name="Talla E."/>
            <person name="Hedrich S."/>
            <person name="Mangenot S."/>
            <person name="Ji B."/>
            <person name="Johnson D.B."/>
            <person name="Barbe V."/>
            <person name="Bonnefoy V."/>
        </authorList>
    </citation>
    <scope>NUCLEOTIDE SEQUENCE [LARGE SCALE GENOMIC DNA]</scope>
    <source>
        <strain evidence="2">CF27</strain>
    </source>
</reference>
<proteinExistence type="predicted"/>
<accession>A0A060USY9</accession>
<dbReference type="EMBL" id="CCCS020000031">
    <property type="protein sequence ID" value="CDQ09903.1"/>
    <property type="molecule type" value="Genomic_DNA"/>
</dbReference>
<dbReference type="Pfam" id="PF11160">
    <property type="entry name" value="Hva1_TUDOR"/>
    <property type="match status" value="1"/>
</dbReference>
<reference evidence="2" key="1">
    <citation type="submission" date="2014-03" db="EMBL/GenBank/DDBJ databases">
        <authorList>
            <person name="Genoscope - CEA"/>
        </authorList>
    </citation>
    <scope>NUCLEOTIDE SEQUENCE [LARGE SCALE GENOMIC DNA]</scope>
    <source>
        <strain evidence="2">CF27</strain>
    </source>
</reference>